<dbReference type="EMBL" id="MPPL01000001">
    <property type="protein sequence ID" value="OKS85902.1"/>
    <property type="molecule type" value="Genomic_DNA"/>
</dbReference>
<protein>
    <submittedName>
        <fullName evidence="1">Uncharacterized protein</fullName>
    </submittedName>
</protein>
<organism evidence="1 2">
    <name type="scientific">Mucilaginibacter polytrichastri</name>
    <dbReference type="NCBI Taxonomy" id="1302689"/>
    <lineage>
        <taxon>Bacteria</taxon>
        <taxon>Pseudomonadati</taxon>
        <taxon>Bacteroidota</taxon>
        <taxon>Sphingobacteriia</taxon>
        <taxon>Sphingobacteriales</taxon>
        <taxon>Sphingobacteriaceae</taxon>
        <taxon>Mucilaginibacter</taxon>
    </lineage>
</organism>
<accession>A0A1Q5ZVV5</accession>
<gene>
    <name evidence="1" type="ORF">RG47T_1348</name>
</gene>
<proteinExistence type="predicted"/>
<dbReference type="OrthoDB" id="8911459at2"/>
<dbReference type="AlphaFoldDB" id="A0A1Q5ZVV5"/>
<dbReference type="Proteomes" id="UP000186720">
    <property type="component" value="Unassembled WGS sequence"/>
</dbReference>
<evidence type="ECO:0000313" key="1">
    <source>
        <dbReference type="EMBL" id="OKS85902.1"/>
    </source>
</evidence>
<reference evidence="1 2" key="1">
    <citation type="submission" date="2016-11" db="EMBL/GenBank/DDBJ databases">
        <title>Whole Genome Sequencing of Mucilaginibacter polytrichastri RG4-7(T) isolated from the moss sample.</title>
        <authorList>
            <person name="Li Y."/>
        </authorList>
    </citation>
    <scope>NUCLEOTIDE SEQUENCE [LARGE SCALE GENOMIC DNA]</scope>
    <source>
        <strain evidence="1 2">RG4-7</strain>
    </source>
</reference>
<dbReference type="RefSeq" id="WP_074488674.1">
    <property type="nucleotide sequence ID" value="NZ_FPAM01000002.1"/>
</dbReference>
<sequence>MMPHSENGVKVHFPDSNYFFFGDCAAYKSISAYAVKEMDICWLDTALNTLWCVELKAFDDPSNAKFLQQDLSSGGIVKYWIDELYKKTLHTLCMLETDRSNTNTCIVHGITDQTIFKLVHLINVLPGQETWLQFIQDELRIMLMPILAIYDVHSLTVIPYSLAKNKAILPWIV</sequence>
<name>A0A1Q5ZVV5_9SPHI</name>
<comment type="caution">
    <text evidence="1">The sequence shown here is derived from an EMBL/GenBank/DDBJ whole genome shotgun (WGS) entry which is preliminary data.</text>
</comment>
<dbReference type="STRING" id="1302689.RG47T_1348"/>
<keyword evidence="2" id="KW-1185">Reference proteome</keyword>
<evidence type="ECO:0000313" key="2">
    <source>
        <dbReference type="Proteomes" id="UP000186720"/>
    </source>
</evidence>